<dbReference type="PROSITE" id="PS51318">
    <property type="entry name" value="TAT"/>
    <property type="match status" value="1"/>
</dbReference>
<dbReference type="OrthoDB" id="9780733at2"/>
<evidence type="ECO:0000256" key="3">
    <source>
        <dbReference type="PIRSR" id="PIRSR039026-2"/>
    </source>
</evidence>
<dbReference type="CDD" id="cd13604">
    <property type="entry name" value="PBP2_TRAP_ketoacid_lactate_like"/>
    <property type="match status" value="1"/>
</dbReference>
<dbReference type="SUPFAM" id="SSF53850">
    <property type="entry name" value="Periplasmic binding protein-like II"/>
    <property type="match status" value="1"/>
</dbReference>
<organism evidence="5 6">
    <name type="scientific">Thalassospira lucentensis</name>
    <dbReference type="NCBI Taxonomy" id="168935"/>
    <lineage>
        <taxon>Bacteria</taxon>
        <taxon>Pseudomonadati</taxon>
        <taxon>Pseudomonadota</taxon>
        <taxon>Alphaproteobacteria</taxon>
        <taxon>Rhodospirillales</taxon>
        <taxon>Thalassospiraceae</taxon>
        <taxon>Thalassospira</taxon>
    </lineage>
</organism>
<accession>A0A154L686</accession>
<dbReference type="PIRSF" id="PIRSF039026">
    <property type="entry name" value="SiaP"/>
    <property type="match status" value="1"/>
</dbReference>
<evidence type="ECO:0000256" key="1">
    <source>
        <dbReference type="ARBA" id="ARBA00022729"/>
    </source>
</evidence>
<dbReference type="AlphaFoldDB" id="A0A154L686"/>
<dbReference type="InterPro" id="IPR019546">
    <property type="entry name" value="TAT_signal_bac_arc"/>
</dbReference>
<dbReference type="GO" id="GO:0031317">
    <property type="term" value="C:tripartite ATP-independent periplasmic transporter complex"/>
    <property type="evidence" value="ECO:0007669"/>
    <property type="project" value="InterPro"/>
</dbReference>
<evidence type="ECO:0000256" key="4">
    <source>
        <dbReference type="SAM" id="SignalP"/>
    </source>
</evidence>
<feature type="binding site" evidence="2">
    <location>
        <position position="158"/>
    </location>
    <ligand>
        <name>substrate</name>
    </ligand>
</feature>
<dbReference type="Pfam" id="PF03480">
    <property type="entry name" value="DctP"/>
    <property type="match status" value="1"/>
</dbReference>
<dbReference type="EMBL" id="LPVY01000009">
    <property type="protein sequence ID" value="KZB65470.1"/>
    <property type="molecule type" value="Genomic_DNA"/>
</dbReference>
<dbReference type="InterPro" id="IPR006311">
    <property type="entry name" value="TAT_signal"/>
</dbReference>
<feature type="binding site" evidence="3">
    <location>
        <position position="217"/>
    </location>
    <ligand>
        <name>Na(+)</name>
        <dbReference type="ChEBI" id="CHEBI:29101"/>
    </ligand>
</feature>
<dbReference type="InterPro" id="IPR018389">
    <property type="entry name" value="DctP_fam"/>
</dbReference>
<dbReference type="NCBIfam" id="TIGR01409">
    <property type="entry name" value="TAT_signal_seq"/>
    <property type="match status" value="1"/>
</dbReference>
<dbReference type="InterPro" id="IPR026289">
    <property type="entry name" value="SBP_TakP-like"/>
</dbReference>
<keyword evidence="3" id="KW-0479">Metal-binding</keyword>
<feature type="binding site" evidence="3">
    <location>
        <position position="216"/>
    </location>
    <ligand>
        <name>substrate</name>
    </ligand>
</feature>
<proteinExistence type="predicted"/>
<dbReference type="GO" id="GO:0046872">
    <property type="term" value="F:metal ion binding"/>
    <property type="evidence" value="ECO:0007669"/>
    <property type="project" value="UniProtKB-KW"/>
</dbReference>
<feature type="binding site" evidence="3">
    <location>
        <position position="242"/>
    </location>
    <ligand>
        <name>substrate</name>
    </ligand>
</feature>
<feature type="binding site" evidence="2">
    <location>
        <position position="179"/>
    </location>
    <ligand>
        <name>substrate</name>
    </ligand>
</feature>
<dbReference type="PANTHER" id="PTHR33376:SF5">
    <property type="entry name" value="EXTRACYTOPLASMIC SOLUTE RECEPTOR PROTEIN"/>
    <property type="match status" value="1"/>
</dbReference>
<name>A0A154L686_9PROT</name>
<dbReference type="Proteomes" id="UP000076335">
    <property type="component" value="Unassembled WGS sequence"/>
</dbReference>
<dbReference type="GO" id="GO:0055085">
    <property type="term" value="P:transmembrane transport"/>
    <property type="evidence" value="ECO:0007669"/>
    <property type="project" value="InterPro"/>
</dbReference>
<evidence type="ECO:0000256" key="2">
    <source>
        <dbReference type="PIRSR" id="PIRSR039026-1"/>
    </source>
</evidence>
<dbReference type="Gene3D" id="3.40.190.10">
    <property type="entry name" value="Periplasmic binding protein-like II"/>
    <property type="match status" value="1"/>
</dbReference>
<keyword evidence="1 4" id="KW-0732">Signal</keyword>
<comment type="caution">
    <text evidence="5">The sequence shown here is derived from an EMBL/GenBank/DDBJ whole genome shotgun (WGS) entry which is preliminary data.</text>
</comment>
<dbReference type="NCBIfam" id="NF037995">
    <property type="entry name" value="TRAP_S1"/>
    <property type="match status" value="1"/>
</dbReference>
<dbReference type="PANTHER" id="PTHR33376">
    <property type="match status" value="1"/>
</dbReference>
<dbReference type="Gene3D" id="3.40.190.170">
    <property type="entry name" value="Bacterial extracellular solute-binding protein, family 7"/>
    <property type="match status" value="1"/>
</dbReference>
<feature type="signal peptide" evidence="4">
    <location>
        <begin position="1"/>
        <end position="30"/>
    </location>
</feature>
<sequence length="364" mass="39507">MKRRQFLKGAGIGAGAAVAASVAAPAIVSAQESLNWRMVMPWPKGTPGLGTNAEKFAAMVKEMSNGRLSISVFGAGEIVPPFECMDAVEQGVVEMAHGTPYYWQGKNPALNFFSTIPFGLTAWELSAWLRFGGGQELWEEAYAEFNVVPFYAGNSGMQAGGWFNKEINSVEDLKGLKARYAGLGGEAMRRLGANITMLPPGEILPAMQSGAIDAAEWVGPWNDLAFGLYQVAKFYYTPAFHEPGPGLEIFISKEKFDALGADLQAIIRYAAQAIAENTLADFTYNNLQSYQPLIDKGVEVRQFSDDVILALAEQSNAAVEEIAAKNDLSGRIAESYLALVKKAARYGKEFEATGLLQRAKVWGY</sequence>
<protein>
    <submittedName>
        <fullName evidence="5">ABC transporter substrate-binding protein</fullName>
    </submittedName>
</protein>
<gene>
    <name evidence="5" type="ORF">AUP42_17970</name>
</gene>
<feature type="chain" id="PRO_5007596906" evidence="4">
    <location>
        <begin position="31"/>
        <end position="364"/>
    </location>
</feature>
<reference evidence="5 6" key="1">
    <citation type="submission" date="2015-12" db="EMBL/GenBank/DDBJ databases">
        <title>Genome sequence of Thalassospira lucentensis MCCC 1A02072.</title>
        <authorList>
            <person name="Lu L."/>
            <person name="Lai Q."/>
            <person name="Shao Z."/>
            <person name="Qian P."/>
        </authorList>
    </citation>
    <scope>NUCLEOTIDE SEQUENCE [LARGE SCALE GENOMIC DNA]</scope>
    <source>
        <strain evidence="5 6">MCCC 1A02072</strain>
    </source>
</reference>
<dbReference type="RefSeq" id="WP_062951429.1">
    <property type="nucleotide sequence ID" value="NZ_LPVY01000009.1"/>
</dbReference>
<evidence type="ECO:0000313" key="6">
    <source>
        <dbReference type="Proteomes" id="UP000076335"/>
    </source>
</evidence>
<dbReference type="InterPro" id="IPR038404">
    <property type="entry name" value="TRAP_DctP_sf"/>
</dbReference>
<evidence type="ECO:0000313" key="5">
    <source>
        <dbReference type="EMBL" id="KZB65470.1"/>
    </source>
</evidence>